<feature type="domain" description="DUF7054" evidence="2">
    <location>
        <begin position="28"/>
        <end position="108"/>
    </location>
</feature>
<accession>A0AAE1JWU9</accession>
<protein>
    <recommendedName>
        <fullName evidence="2">DUF7054 domain-containing protein</fullName>
    </recommendedName>
</protein>
<name>A0AAE1JWU9_9FABA</name>
<dbReference type="AlphaFoldDB" id="A0AAE1JWU9"/>
<evidence type="ECO:0000313" key="4">
    <source>
        <dbReference type="Proteomes" id="UP001293593"/>
    </source>
</evidence>
<dbReference type="Proteomes" id="UP001293593">
    <property type="component" value="Unassembled WGS sequence"/>
</dbReference>
<dbReference type="PANTHER" id="PTHR33270">
    <property type="entry name" value="BNAC05G50380D PROTEIN"/>
    <property type="match status" value="1"/>
</dbReference>
<dbReference type="PANTHER" id="PTHR33270:SF5">
    <property type="entry name" value="GB|AAC00605.1"/>
    <property type="match status" value="1"/>
</dbReference>
<dbReference type="InterPro" id="IPR040358">
    <property type="entry name" value="At4g22758-like"/>
</dbReference>
<reference evidence="3" key="1">
    <citation type="submission" date="2023-10" db="EMBL/GenBank/DDBJ databases">
        <title>Chromosome-level genome of the transformable northern wattle, Acacia crassicarpa.</title>
        <authorList>
            <person name="Massaro I."/>
            <person name="Sinha N.R."/>
            <person name="Poethig S."/>
            <person name="Leichty A.R."/>
        </authorList>
    </citation>
    <scope>NUCLEOTIDE SEQUENCE</scope>
    <source>
        <strain evidence="3">Acra3RX</strain>
        <tissue evidence="3">Leaf</tissue>
    </source>
</reference>
<feature type="region of interest" description="Disordered" evidence="1">
    <location>
        <begin position="1"/>
        <end position="24"/>
    </location>
</feature>
<dbReference type="EMBL" id="JAWXYG010000003">
    <property type="protein sequence ID" value="KAK4278001.1"/>
    <property type="molecule type" value="Genomic_DNA"/>
</dbReference>
<keyword evidence="4" id="KW-1185">Reference proteome</keyword>
<dbReference type="Pfam" id="PF23156">
    <property type="entry name" value="DUF7054"/>
    <property type="match status" value="1"/>
</dbReference>
<proteinExistence type="predicted"/>
<dbReference type="InterPro" id="IPR055482">
    <property type="entry name" value="DUF7054"/>
</dbReference>
<sequence length="140" mass="15949">MVGKNSTDQQQKKKKKEEDDDKNKRSELTKLLITVNVAGSTGPLRLVVNENDIVSDVIHITLKSFARLGRLPLLPSDPNYFLLYSSLKLHALNPKEAIGCCGERNFILWKKEAKVDVKETRIPGKDDNPKQNCCWTSKWR</sequence>
<gene>
    <name evidence="3" type="ORF">QN277_015907</name>
</gene>
<organism evidence="3 4">
    <name type="scientific">Acacia crassicarpa</name>
    <name type="common">northern wattle</name>
    <dbReference type="NCBI Taxonomy" id="499986"/>
    <lineage>
        <taxon>Eukaryota</taxon>
        <taxon>Viridiplantae</taxon>
        <taxon>Streptophyta</taxon>
        <taxon>Embryophyta</taxon>
        <taxon>Tracheophyta</taxon>
        <taxon>Spermatophyta</taxon>
        <taxon>Magnoliopsida</taxon>
        <taxon>eudicotyledons</taxon>
        <taxon>Gunneridae</taxon>
        <taxon>Pentapetalae</taxon>
        <taxon>rosids</taxon>
        <taxon>fabids</taxon>
        <taxon>Fabales</taxon>
        <taxon>Fabaceae</taxon>
        <taxon>Caesalpinioideae</taxon>
        <taxon>mimosoid clade</taxon>
        <taxon>Acacieae</taxon>
        <taxon>Acacia</taxon>
    </lineage>
</organism>
<evidence type="ECO:0000259" key="2">
    <source>
        <dbReference type="Pfam" id="PF23156"/>
    </source>
</evidence>
<evidence type="ECO:0000256" key="1">
    <source>
        <dbReference type="SAM" id="MobiDB-lite"/>
    </source>
</evidence>
<comment type="caution">
    <text evidence="3">The sequence shown here is derived from an EMBL/GenBank/DDBJ whole genome shotgun (WGS) entry which is preliminary data.</text>
</comment>
<evidence type="ECO:0000313" key="3">
    <source>
        <dbReference type="EMBL" id="KAK4278001.1"/>
    </source>
</evidence>